<evidence type="ECO:0000313" key="1">
    <source>
        <dbReference type="EMBL" id="KAH7111204.1"/>
    </source>
</evidence>
<proteinExistence type="predicted"/>
<dbReference type="AlphaFoldDB" id="A0A9P9D222"/>
<dbReference type="Proteomes" id="UP000738349">
    <property type="component" value="Unassembled WGS sequence"/>
</dbReference>
<feature type="non-terminal residue" evidence="1">
    <location>
        <position position="1"/>
    </location>
</feature>
<evidence type="ECO:0000313" key="2">
    <source>
        <dbReference type="Proteomes" id="UP000738349"/>
    </source>
</evidence>
<protein>
    <submittedName>
        <fullName evidence="1">Uncharacterized protein</fullName>
    </submittedName>
</protein>
<keyword evidence="2" id="KW-1185">Reference proteome</keyword>
<dbReference type="OrthoDB" id="4161186at2759"/>
<reference evidence="1" key="1">
    <citation type="journal article" date="2021" name="Nat. Commun.">
        <title>Genetic determinants of endophytism in the Arabidopsis root mycobiome.</title>
        <authorList>
            <person name="Mesny F."/>
            <person name="Miyauchi S."/>
            <person name="Thiergart T."/>
            <person name="Pickel B."/>
            <person name="Atanasova L."/>
            <person name="Karlsson M."/>
            <person name="Huettel B."/>
            <person name="Barry K.W."/>
            <person name="Haridas S."/>
            <person name="Chen C."/>
            <person name="Bauer D."/>
            <person name="Andreopoulos W."/>
            <person name="Pangilinan J."/>
            <person name="LaButti K."/>
            <person name="Riley R."/>
            <person name="Lipzen A."/>
            <person name="Clum A."/>
            <person name="Drula E."/>
            <person name="Henrissat B."/>
            <person name="Kohler A."/>
            <person name="Grigoriev I.V."/>
            <person name="Martin F.M."/>
            <person name="Hacquard S."/>
        </authorList>
    </citation>
    <scope>NUCLEOTIDE SEQUENCE</scope>
    <source>
        <strain evidence="1">MPI-CAGE-AT-0147</strain>
    </source>
</reference>
<sequence>INYAVLLRPEKHLAVHIADCVDGFDWPRTSNKSTHGAFCFEMTGVLLLVICENWELHFGFRIAGRRAAPPLPIRQRQTHRPSYFVPRRLRSPSAVNLSWL</sequence>
<gene>
    <name evidence="1" type="ORF">EDB81DRAFT_671634</name>
</gene>
<accession>A0A9P9D222</accession>
<comment type="caution">
    <text evidence="1">The sequence shown here is derived from an EMBL/GenBank/DDBJ whole genome shotgun (WGS) entry which is preliminary data.</text>
</comment>
<name>A0A9P9D222_9HYPO</name>
<organism evidence="1 2">
    <name type="scientific">Dactylonectria macrodidyma</name>
    <dbReference type="NCBI Taxonomy" id="307937"/>
    <lineage>
        <taxon>Eukaryota</taxon>
        <taxon>Fungi</taxon>
        <taxon>Dikarya</taxon>
        <taxon>Ascomycota</taxon>
        <taxon>Pezizomycotina</taxon>
        <taxon>Sordariomycetes</taxon>
        <taxon>Hypocreomycetidae</taxon>
        <taxon>Hypocreales</taxon>
        <taxon>Nectriaceae</taxon>
        <taxon>Dactylonectria</taxon>
    </lineage>
</organism>
<dbReference type="EMBL" id="JAGMUV010000042">
    <property type="protein sequence ID" value="KAH7111204.1"/>
    <property type="molecule type" value="Genomic_DNA"/>
</dbReference>